<keyword evidence="1" id="KW-0614">Plasmid</keyword>
<dbReference type="Proteomes" id="UP000292235">
    <property type="component" value="Plasmid phiM2"/>
</dbReference>
<keyword evidence="1" id="KW-0946">Virion</keyword>
<proteinExistence type="predicted"/>
<evidence type="ECO:0000313" key="1">
    <source>
        <dbReference type="EMBL" id="QBI56804.1"/>
    </source>
</evidence>
<dbReference type="RefSeq" id="WP_131102968.1">
    <property type="nucleotide sequence ID" value="NZ_CP036456.1"/>
</dbReference>
<dbReference type="AlphaFoldDB" id="A0A4P6QB70"/>
<evidence type="ECO:0000313" key="2">
    <source>
        <dbReference type="Proteomes" id="UP000292235"/>
    </source>
</evidence>
<dbReference type="GeneID" id="39493853"/>
<accession>A0A4P6QB70</accession>
<geneLocation type="plasmid" evidence="2">
    <name>phim2</name>
</geneLocation>
<dbReference type="EMBL" id="CP036456">
    <property type="protein sequence ID" value="QBI56804.1"/>
    <property type="molecule type" value="Genomic_DNA"/>
</dbReference>
<dbReference type="OrthoDB" id="3987726at2"/>
<keyword evidence="2" id="KW-1185">Reference proteome</keyword>
<keyword evidence="1" id="KW-0167">Capsid protein</keyword>
<name>A0A4P6QB70_9ACTN</name>
<organism evidence="1 2">
    <name type="scientific">Streptomonospora litoralis</name>
    <dbReference type="NCBI Taxonomy" id="2498135"/>
    <lineage>
        <taxon>Bacteria</taxon>
        <taxon>Bacillati</taxon>
        <taxon>Actinomycetota</taxon>
        <taxon>Actinomycetes</taxon>
        <taxon>Streptosporangiales</taxon>
        <taxon>Nocardiopsidaceae</taxon>
        <taxon>Streptomonospora</taxon>
    </lineage>
</organism>
<gene>
    <name evidence="1" type="ORF">EKD16_25315</name>
</gene>
<protein>
    <submittedName>
        <fullName evidence="1">P22 coat protein</fullName>
    </submittedName>
</protein>
<reference evidence="1 2" key="1">
    <citation type="submission" date="2019-02" db="EMBL/GenBank/DDBJ databases">
        <authorList>
            <person name="Khodamoradi S."/>
            <person name="Hahnke R.L."/>
            <person name="Kaempfer P."/>
            <person name="Schumann P."/>
            <person name="Rohde M."/>
            <person name="Steinert M."/>
            <person name="Luzhetskyy A."/>
            <person name="Wink J."/>
            <person name="Ruckert C."/>
        </authorList>
    </citation>
    <scope>NUCLEOTIDE SEQUENCE [LARGE SCALE GENOMIC DNA]</scope>
    <source>
        <strain evidence="1 2">M2</strain>
        <plasmid evidence="2">phim2</plasmid>
    </source>
</reference>
<sequence>MAFVTSQSISTLAVDLLSAQLSLTQTVSQVPSGDLAPTTGGETTIPVPVPREARVQPRGGTLTYDEVEETEVPFDIEHLYDGARVTEHQRSLDIVDFGRQVTRNQVRAVVSGAEGQLADVMNSMALDTEALPDGSNFDNIIADANATLDEAENPMEGRYLGVSPRFAARLTSPDGVTLTDFQGEVATEALRRGILGEYRGFIVVKNPRLTGMRALAYHSSAFAFSTMVPQPIPGTIDSAVLSEEGLSLRHVFMVDSSTAATLSLLSIYAGAELVDADRVVVLGVEDES</sequence>
<dbReference type="KEGG" id="strr:EKD16_25315"/>